<dbReference type="OrthoDB" id="1637837at2759"/>
<sequence length="186" mass="20895">MEAQVTRIILVNASPNSTQGENPQAKESCDKIVRLEAVGGPRQKSCGDNRHKALDFEVGDKVFLQLSPWKGVIRFGRKEKLSRRYIGPYEILACMGPVAYKSRTPTPCHFLNSYMPRNQDFTTKSITKMLMHHLVAWFPNLLRIALNGSHSASSHVSQCIIPPRVALARVPLLGCMVWLTQHLFLA</sequence>
<name>A0A5A7TG48_CUCMM</name>
<feature type="domain" description="Tf2-1-like SH3-like" evidence="1">
    <location>
        <begin position="59"/>
        <end position="101"/>
    </location>
</feature>
<dbReference type="InterPro" id="IPR056924">
    <property type="entry name" value="SH3_Tf2-1"/>
</dbReference>
<protein>
    <submittedName>
        <fullName evidence="2">Gag-pol fusion protein</fullName>
    </submittedName>
</protein>
<comment type="caution">
    <text evidence="2">The sequence shown here is derived from an EMBL/GenBank/DDBJ whole genome shotgun (WGS) entry which is preliminary data.</text>
</comment>
<dbReference type="AlphaFoldDB" id="A0A5A7TG48"/>
<accession>A0A5A7TG48</accession>
<proteinExistence type="predicted"/>
<dbReference type="PANTHER" id="PTHR46148:SF57">
    <property type="entry name" value="OS12G0499874 PROTEIN"/>
    <property type="match status" value="1"/>
</dbReference>
<dbReference type="EMBL" id="SSTE01016190">
    <property type="protein sequence ID" value="KAA0042310.1"/>
    <property type="molecule type" value="Genomic_DNA"/>
</dbReference>
<evidence type="ECO:0000313" key="2">
    <source>
        <dbReference type="EMBL" id="KAA0042310.1"/>
    </source>
</evidence>
<reference evidence="2 3" key="1">
    <citation type="submission" date="2019-08" db="EMBL/GenBank/DDBJ databases">
        <title>Draft genome sequences of two oriental melons (Cucumis melo L. var makuwa).</title>
        <authorList>
            <person name="Kwon S.-Y."/>
        </authorList>
    </citation>
    <scope>NUCLEOTIDE SEQUENCE [LARGE SCALE GENOMIC DNA]</scope>
    <source>
        <strain evidence="3">cv. SW 3</strain>
        <tissue evidence="2">Leaf</tissue>
    </source>
</reference>
<evidence type="ECO:0000259" key="1">
    <source>
        <dbReference type="Pfam" id="PF24626"/>
    </source>
</evidence>
<organism evidence="2 3">
    <name type="scientific">Cucumis melo var. makuwa</name>
    <name type="common">Oriental melon</name>
    <dbReference type="NCBI Taxonomy" id="1194695"/>
    <lineage>
        <taxon>Eukaryota</taxon>
        <taxon>Viridiplantae</taxon>
        <taxon>Streptophyta</taxon>
        <taxon>Embryophyta</taxon>
        <taxon>Tracheophyta</taxon>
        <taxon>Spermatophyta</taxon>
        <taxon>Magnoliopsida</taxon>
        <taxon>eudicotyledons</taxon>
        <taxon>Gunneridae</taxon>
        <taxon>Pentapetalae</taxon>
        <taxon>rosids</taxon>
        <taxon>fabids</taxon>
        <taxon>Cucurbitales</taxon>
        <taxon>Cucurbitaceae</taxon>
        <taxon>Benincaseae</taxon>
        <taxon>Cucumis</taxon>
    </lineage>
</organism>
<dbReference type="Pfam" id="PF24626">
    <property type="entry name" value="SH3_Tf2-1"/>
    <property type="match status" value="1"/>
</dbReference>
<dbReference type="Proteomes" id="UP000321393">
    <property type="component" value="Unassembled WGS sequence"/>
</dbReference>
<evidence type="ECO:0000313" key="3">
    <source>
        <dbReference type="Proteomes" id="UP000321393"/>
    </source>
</evidence>
<gene>
    <name evidence="2" type="ORF">E6C27_scaffold824G001070</name>
</gene>
<dbReference type="PANTHER" id="PTHR46148">
    <property type="entry name" value="CHROMO DOMAIN-CONTAINING PROTEIN"/>
    <property type="match status" value="1"/>
</dbReference>